<feature type="compositionally biased region" description="Basic and acidic residues" evidence="1">
    <location>
        <begin position="48"/>
        <end position="58"/>
    </location>
</feature>
<gene>
    <name evidence="3" type="ORF">K491DRAFT_674373</name>
</gene>
<feature type="compositionally biased region" description="Polar residues" evidence="1">
    <location>
        <begin position="1"/>
        <end position="11"/>
    </location>
</feature>
<evidence type="ECO:0000313" key="4">
    <source>
        <dbReference type="Proteomes" id="UP000799324"/>
    </source>
</evidence>
<dbReference type="PANTHER" id="PTHR35394">
    <property type="entry name" value="DUF3176 DOMAIN-CONTAINING PROTEIN"/>
    <property type="match status" value="1"/>
</dbReference>
<keyword evidence="2" id="KW-1133">Transmembrane helix</keyword>
<feature type="transmembrane region" description="Helical" evidence="2">
    <location>
        <begin position="109"/>
        <end position="129"/>
    </location>
</feature>
<sequence length="681" mass="76165">MDNRSVSSLSSLDIDGRNDFEPTQWSEQLTQQSFFKGREAGYSALPGPRDDDRTRASEGGRPPPINSPSRITPEPSTAFREKTSIQENIRRVRSSKKWRRGIRDWSWELFAWAFATLSIAAVMLLLIVFDERLVSDWESRIGINTMVAVLCQAAVSALLVPVTASISQLKWIWYQNRRDLSDLEAFDHASRGPQGSLRFLFRKHRLFRLASLGALITILMLGFQPFAQQAVNISGFRWEQSQHNATVRRATRFDDAYNAFSGVMSTPMQISGNAKGPSQVSGSCPSTNCTFPEYYSLAFCATIKDETMTITEDCTQEEYTVGISSSGNMLTSSADKTIDFDKYCNFSTQALTKNWQEARVKPSEYGFASPDNNLGLLLINKKDSFWGDESALAHPVVMDGTYLYNQQAPVPADQEWSNLIPPAGKIAARVTIGLCSQKMSTTVVNGTTHTEILEVEDELEFDLTWMEDTHFLTAQAGDGKTRFLVEHNAAVALASYFQEMGFQATGQVTHGYRPVVNPVDGILKFNALTAVAIDLLGADFDSFEFAQAYQNIVNRMNNITASMTNALREQVHDGSNDEVVVGESWMPANFIRVRYRWMAAPLLLWFLASVFFFGTIYSTIKHGVPAWKSSVLALLRLQDEQGASGSVSHITTDARRMKMQLSRNGEAWQLLDLKLGDEKRE</sequence>
<accession>A0A6A6TM02</accession>
<feature type="transmembrane region" description="Helical" evidence="2">
    <location>
        <begin position="206"/>
        <end position="227"/>
    </location>
</feature>
<evidence type="ECO:0000256" key="2">
    <source>
        <dbReference type="SAM" id="Phobius"/>
    </source>
</evidence>
<protein>
    <submittedName>
        <fullName evidence="3">Uncharacterized protein</fullName>
    </submittedName>
</protein>
<dbReference type="EMBL" id="MU004296">
    <property type="protein sequence ID" value="KAF2661085.1"/>
    <property type="molecule type" value="Genomic_DNA"/>
</dbReference>
<organism evidence="3 4">
    <name type="scientific">Lophiostoma macrostomum CBS 122681</name>
    <dbReference type="NCBI Taxonomy" id="1314788"/>
    <lineage>
        <taxon>Eukaryota</taxon>
        <taxon>Fungi</taxon>
        <taxon>Dikarya</taxon>
        <taxon>Ascomycota</taxon>
        <taxon>Pezizomycotina</taxon>
        <taxon>Dothideomycetes</taxon>
        <taxon>Pleosporomycetidae</taxon>
        <taxon>Pleosporales</taxon>
        <taxon>Lophiostomataceae</taxon>
        <taxon>Lophiostoma</taxon>
    </lineage>
</organism>
<dbReference type="OrthoDB" id="5242705at2759"/>
<proteinExistence type="predicted"/>
<keyword evidence="2" id="KW-0472">Membrane</keyword>
<dbReference type="Pfam" id="PF11374">
    <property type="entry name" value="DUF3176"/>
    <property type="match status" value="1"/>
</dbReference>
<dbReference type="InterPro" id="IPR021514">
    <property type="entry name" value="DUF3176"/>
</dbReference>
<keyword evidence="4" id="KW-1185">Reference proteome</keyword>
<feature type="transmembrane region" description="Helical" evidence="2">
    <location>
        <begin position="597"/>
        <end position="620"/>
    </location>
</feature>
<evidence type="ECO:0000313" key="3">
    <source>
        <dbReference type="EMBL" id="KAF2661085.1"/>
    </source>
</evidence>
<evidence type="ECO:0000256" key="1">
    <source>
        <dbReference type="SAM" id="MobiDB-lite"/>
    </source>
</evidence>
<feature type="transmembrane region" description="Helical" evidence="2">
    <location>
        <begin position="141"/>
        <end position="162"/>
    </location>
</feature>
<dbReference type="PANTHER" id="PTHR35394:SF5">
    <property type="entry name" value="DUF3176 DOMAIN-CONTAINING PROTEIN"/>
    <property type="match status" value="1"/>
</dbReference>
<name>A0A6A6TM02_9PLEO</name>
<feature type="region of interest" description="Disordered" evidence="1">
    <location>
        <begin position="1"/>
        <end position="26"/>
    </location>
</feature>
<feature type="region of interest" description="Disordered" evidence="1">
    <location>
        <begin position="38"/>
        <end position="80"/>
    </location>
</feature>
<dbReference type="Proteomes" id="UP000799324">
    <property type="component" value="Unassembled WGS sequence"/>
</dbReference>
<reference evidence="3" key="1">
    <citation type="journal article" date="2020" name="Stud. Mycol.">
        <title>101 Dothideomycetes genomes: a test case for predicting lifestyles and emergence of pathogens.</title>
        <authorList>
            <person name="Haridas S."/>
            <person name="Albert R."/>
            <person name="Binder M."/>
            <person name="Bloem J."/>
            <person name="Labutti K."/>
            <person name="Salamov A."/>
            <person name="Andreopoulos B."/>
            <person name="Baker S."/>
            <person name="Barry K."/>
            <person name="Bills G."/>
            <person name="Bluhm B."/>
            <person name="Cannon C."/>
            <person name="Castanera R."/>
            <person name="Culley D."/>
            <person name="Daum C."/>
            <person name="Ezra D."/>
            <person name="Gonzalez J."/>
            <person name="Henrissat B."/>
            <person name="Kuo A."/>
            <person name="Liang C."/>
            <person name="Lipzen A."/>
            <person name="Lutzoni F."/>
            <person name="Magnuson J."/>
            <person name="Mondo S."/>
            <person name="Nolan M."/>
            <person name="Ohm R."/>
            <person name="Pangilinan J."/>
            <person name="Park H.-J."/>
            <person name="Ramirez L."/>
            <person name="Alfaro M."/>
            <person name="Sun H."/>
            <person name="Tritt A."/>
            <person name="Yoshinaga Y."/>
            <person name="Zwiers L.-H."/>
            <person name="Turgeon B."/>
            <person name="Goodwin S."/>
            <person name="Spatafora J."/>
            <person name="Crous P."/>
            <person name="Grigoriev I."/>
        </authorList>
    </citation>
    <scope>NUCLEOTIDE SEQUENCE</scope>
    <source>
        <strain evidence="3">CBS 122681</strain>
    </source>
</reference>
<keyword evidence="2" id="KW-0812">Transmembrane</keyword>
<dbReference type="AlphaFoldDB" id="A0A6A6TM02"/>